<dbReference type="AlphaFoldDB" id="A0A1G2HWU2"/>
<evidence type="ECO:0000259" key="1">
    <source>
        <dbReference type="Pfam" id="PF00534"/>
    </source>
</evidence>
<feature type="domain" description="Glycosyl transferase family 1" evidence="1">
    <location>
        <begin position="235"/>
        <end position="404"/>
    </location>
</feature>
<gene>
    <name evidence="2" type="ORF">A2822_00540</name>
</gene>
<dbReference type="EMBL" id="MHOP01000002">
    <property type="protein sequence ID" value="OGZ66670.1"/>
    <property type="molecule type" value="Genomic_DNA"/>
</dbReference>
<protein>
    <recommendedName>
        <fullName evidence="1">Glycosyl transferase family 1 domain-containing protein</fullName>
    </recommendedName>
</protein>
<sequence length="428" mass="49941">MKGIFYLTFNGVVNNTNGIGTQTKLLLDGFDFFYDKFKERYGDIFLNIITPDYPENYEGYSRDHVNFSKEKVNRLGGKIFFCKDSKTVKDFWTPEYWDDLSKEACEIIKREMVKYDDILVICVDMPFLQMPIYFENKYGKVNNIKWLLSPYGSSYIHDKNAISNKRLAWEFVGMSALRLNKNVYLGTVCDFMSNHWVEYYGAPKDKFAPYESSLFLQSKDFEKLNSKEIEDVLVQYKIPIDKDIVFCFGRGVWIKGFDMVLNALQFTKKDFHLVMISVPTQSEINEYGAYLEMLKKAKYSYTIIPKFSRILPKALCQWRKTRIVVCPSRGEPFSNIPLETAIWAKDSGPIVLASNIDGFLEQIKSGFNGYLFKIESPSDLAKNIDSVLFLKANTLKKIRNNAYNKVVKERNFFANIKDTLDYFWNHKK</sequence>
<organism evidence="2 3">
    <name type="scientific">Candidatus Staskawiczbacteria bacterium RIFCSPHIGHO2_01_FULL_41_41</name>
    <dbReference type="NCBI Taxonomy" id="1802203"/>
    <lineage>
        <taxon>Bacteria</taxon>
        <taxon>Candidatus Staskawicziibacteriota</taxon>
    </lineage>
</organism>
<dbReference type="GO" id="GO:0016757">
    <property type="term" value="F:glycosyltransferase activity"/>
    <property type="evidence" value="ECO:0007669"/>
    <property type="project" value="InterPro"/>
</dbReference>
<reference evidence="2 3" key="1">
    <citation type="journal article" date="2016" name="Nat. Commun.">
        <title>Thousands of microbial genomes shed light on interconnected biogeochemical processes in an aquifer system.</title>
        <authorList>
            <person name="Anantharaman K."/>
            <person name="Brown C.T."/>
            <person name="Hug L.A."/>
            <person name="Sharon I."/>
            <person name="Castelle C.J."/>
            <person name="Probst A.J."/>
            <person name="Thomas B.C."/>
            <person name="Singh A."/>
            <person name="Wilkins M.J."/>
            <person name="Karaoz U."/>
            <person name="Brodie E.L."/>
            <person name="Williams K.H."/>
            <person name="Hubbard S.S."/>
            <person name="Banfield J.F."/>
        </authorList>
    </citation>
    <scope>NUCLEOTIDE SEQUENCE [LARGE SCALE GENOMIC DNA]</scope>
</reference>
<evidence type="ECO:0000313" key="3">
    <source>
        <dbReference type="Proteomes" id="UP000178774"/>
    </source>
</evidence>
<dbReference type="CDD" id="cd03801">
    <property type="entry name" value="GT4_PimA-like"/>
    <property type="match status" value="1"/>
</dbReference>
<proteinExistence type="predicted"/>
<dbReference type="PANTHER" id="PTHR12526">
    <property type="entry name" value="GLYCOSYLTRANSFERASE"/>
    <property type="match status" value="1"/>
</dbReference>
<dbReference type="Gene3D" id="3.40.50.2000">
    <property type="entry name" value="Glycogen Phosphorylase B"/>
    <property type="match status" value="1"/>
</dbReference>
<evidence type="ECO:0000313" key="2">
    <source>
        <dbReference type="EMBL" id="OGZ66670.1"/>
    </source>
</evidence>
<dbReference type="SUPFAM" id="SSF53756">
    <property type="entry name" value="UDP-Glycosyltransferase/glycogen phosphorylase"/>
    <property type="match status" value="1"/>
</dbReference>
<accession>A0A1G2HWU2</accession>
<dbReference type="Pfam" id="PF00534">
    <property type="entry name" value="Glycos_transf_1"/>
    <property type="match status" value="1"/>
</dbReference>
<dbReference type="InterPro" id="IPR001296">
    <property type="entry name" value="Glyco_trans_1"/>
</dbReference>
<dbReference type="Proteomes" id="UP000178774">
    <property type="component" value="Unassembled WGS sequence"/>
</dbReference>
<name>A0A1G2HWU2_9BACT</name>
<comment type="caution">
    <text evidence="2">The sequence shown here is derived from an EMBL/GenBank/DDBJ whole genome shotgun (WGS) entry which is preliminary data.</text>
</comment>